<proteinExistence type="predicted"/>
<comment type="caution">
    <text evidence="2">The sequence shown here is derived from an EMBL/GenBank/DDBJ whole genome shotgun (WGS) entry which is preliminary data.</text>
</comment>
<dbReference type="RefSeq" id="WP_163465670.1">
    <property type="nucleotide sequence ID" value="NZ_JAAAMG010000025.1"/>
</dbReference>
<keyword evidence="1" id="KW-0732">Signal</keyword>
<name>A0A6N9TAZ2_9HYPH</name>
<protein>
    <submittedName>
        <fullName evidence="2">Uncharacterized protein</fullName>
    </submittedName>
</protein>
<sequence length="116" mass="11938">MKTKFITATAFIIAAATTGAAAGDLKPTAGHAIHLGNVQGAAYYTVEDDGLRLVATVAGGEAGDSVRFVSTLSDGQTMVIEVPRTADHNAEALTFKRVGDHVVVEGAPDLRAAMID</sequence>
<dbReference type="Proteomes" id="UP000469011">
    <property type="component" value="Unassembled WGS sequence"/>
</dbReference>
<feature type="chain" id="PRO_5026865018" evidence="1">
    <location>
        <begin position="23"/>
        <end position="116"/>
    </location>
</feature>
<dbReference type="EMBL" id="JAAAMG010000025">
    <property type="protein sequence ID" value="NDW07216.1"/>
    <property type="molecule type" value="Genomic_DNA"/>
</dbReference>
<evidence type="ECO:0000313" key="2">
    <source>
        <dbReference type="EMBL" id="NDW07216.1"/>
    </source>
</evidence>
<organism evidence="2 3">
    <name type="scientific">Jiella pacifica</name>
    <dbReference type="NCBI Taxonomy" id="2696469"/>
    <lineage>
        <taxon>Bacteria</taxon>
        <taxon>Pseudomonadati</taxon>
        <taxon>Pseudomonadota</taxon>
        <taxon>Alphaproteobacteria</taxon>
        <taxon>Hyphomicrobiales</taxon>
        <taxon>Aurantimonadaceae</taxon>
        <taxon>Jiella</taxon>
    </lineage>
</organism>
<gene>
    <name evidence="2" type="ORF">GTK09_22615</name>
</gene>
<evidence type="ECO:0000313" key="3">
    <source>
        <dbReference type="Proteomes" id="UP000469011"/>
    </source>
</evidence>
<feature type="signal peptide" evidence="1">
    <location>
        <begin position="1"/>
        <end position="22"/>
    </location>
</feature>
<reference evidence="2 3" key="1">
    <citation type="submission" date="2020-01" db="EMBL/GenBank/DDBJ databases">
        <title>Jiella pacifica sp. nov.</title>
        <authorList>
            <person name="Xue Z."/>
            <person name="Zhu S."/>
            <person name="Chen J."/>
            <person name="Yang J."/>
        </authorList>
    </citation>
    <scope>NUCLEOTIDE SEQUENCE [LARGE SCALE GENOMIC DNA]</scope>
    <source>
        <strain evidence="2 3">40Bstr34</strain>
    </source>
</reference>
<accession>A0A6N9TAZ2</accession>
<dbReference type="AlphaFoldDB" id="A0A6N9TAZ2"/>
<keyword evidence="3" id="KW-1185">Reference proteome</keyword>
<evidence type="ECO:0000256" key="1">
    <source>
        <dbReference type="SAM" id="SignalP"/>
    </source>
</evidence>